<evidence type="ECO:0000259" key="7">
    <source>
        <dbReference type="PROSITE" id="PS51061"/>
    </source>
</evidence>
<comment type="similarity">
    <text evidence="6">Belongs to the KhpB RNA-binding protein family.</text>
</comment>
<comment type="subunit">
    <text evidence="6">Forms a complex with KhpA.</text>
</comment>
<dbReference type="AlphaFoldDB" id="B2A471"/>
<reference evidence="8 9" key="2">
    <citation type="journal article" date="2011" name="J. Bacteriol.">
        <title>Complete genome sequence of the anaerobic, halophilic alkalithermophile Natranaerobius thermophilus JW/NM-WN-LF.</title>
        <authorList>
            <person name="Zhao B."/>
            <person name="Mesbah N.M."/>
            <person name="Dalin E."/>
            <person name="Goodwin L."/>
            <person name="Nolan M."/>
            <person name="Pitluck S."/>
            <person name="Chertkov O."/>
            <person name="Brettin T.S."/>
            <person name="Han J."/>
            <person name="Larimer F.W."/>
            <person name="Land M.L."/>
            <person name="Hauser L."/>
            <person name="Kyrpides N."/>
            <person name="Wiegel J."/>
        </authorList>
    </citation>
    <scope>NUCLEOTIDE SEQUENCE [LARGE SCALE GENOMIC DNA]</scope>
    <source>
        <strain evidence="9">ATCC BAA-1301 / DSM 18059 / JW/NM-WN-LF</strain>
    </source>
</reference>
<dbReference type="OrthoDB" id="9794483at2"/>
<keyword evidence="4 6" id="KW-0143">Chaperone</keyword>
<feature type="domain" description="R3H" evidence="7">
    <location>
        <begin position="142"/>
        <end position="208"/>
    </location>
</feature>
<dbReference type="STRING" id="457570.Nther_2931"/>
<evidence type="ECO:0000256" key="5">
    <source>
        <dbReference type="ARBA" id="ARBA00023316"/>
    </source>
</evidence>
<dbReference type="GO" id="GO:0005737">
    <property type="term" value="C:cytoplasm"/>
    <property type="evidence" value="ECO:0007669"/>
    <property type="project" value="UniProtKB-SubCell"/>
</dbReference>
<evidence type="ECO:0000313" key="8">
    <source>
        <dbReference type="EMBL" id="ACB86477.1"/>
    </source>
</evidence>
<dbReference type="InterPro" id="IPR034079">
    <property type="entry name" value="R3H_KhpB"/>
</dbReference>
<name>B2A471_NATTJ</name>
<dbReference type="InterPro" id="IPR038008">
    <property type="entry name" value="Jag_KH"/>
</dbReference>
<comment type="domain">
    <text evidence="6">Has an N-terminal Jag-N domain and 2 RNA-binding domains (KH and R3H).</text>
</comment>
<dbReference type="InParanoid" id="B2A471"/>
<evidence type="ECO:0000256" key="3">
    <source>
        <dbReference type="ARBA" id="ARBA00022960"/>
    </source>
</evidence>
<dbReference type="NCBIfam" id="NF041568">
    <property type="entry name" value="Jag_EloR"/>
    <property type="match status" value="1"/>
</dbReference>
<protein>
    <recommendedName>
        <fullName evidence="6">RNA-binding protein KhpB</fullName>
    </recommendedName>
    <alternativeName>
        <fullName evidence="6">RNA-binding protein EloR</fullName>
    </alternativeName>
</protein>
<dbReference type="PANTHER" id="PTHR35800">
    <property type="entry name" value="PROTEIN JAG"/>
    <property type="match status" value="1"/>
</dbReference>
<dbReference type="eggNOG" id="COG1847">
    <property type="taxonomic scope" value="Bacteria"/>
</dbReference>
<dbReference type="EMBL" id="CP001034">
    <property type="protein sequence ID" value="ACB86477.1"/>
    <property type="molecule type" value="Genomic_DNA"/>
</dbReference>
<dbReference type="GO" id="GO:0003723">
    <property type="term" value="F:RNA binding"/>
    <property type="evidence" value="ECO:0007669"/>
    <property type="project" value="UniProtKB-UniRule"/>
</dbReference>
<dbReference type="SMART" id="SM01245">
    <property type="entry name" value="Jag_N"/>
    <property type="match status" value="1"/>
</dbReference>
<reference evidence="8 9" key="1">
    <citation type="submission" date="2008-04" db="EMBL/GenBank/DDBJ databases">
        <title>Complete sequence of chromosome of Natranaerobius thermophilus JW/NM-WN-LF.</title>
        <authorList>
            <consortium name="US DOE Joint Genome Institute"/>
            <person name="Copeland A."/>
            <person name="Lucas S."/>
            <person name="Lapidus A."/>
            <person name="Glavina del Rio T."/>
            <person name="Dalin E."/>
            <person name="Tice H."/>
            <person name="Bruce D."/>
            <person name="Goodwin L."/>
            <person name="Pitluck S."/>
            <person name="Chertkov O."/>
            <person name="Brettin T."/>
            <person name="Detter J.C."/>
            <person name="Han C."/>
            <person name="Kuske C.R."/>
            <person name="Schmutz J."/>
            <person name="Larimer F."/>
            <person name="Land M."/>
            <person name="Hauser L."/>
            <person name="Kyrpides N."/>
            <person name="Lykidis A."/>
            <person name="Mesbah N.M."/>
            <person name="Wiegel J."/>
        </authorList>
    </citation>
    <scope>NUCLEOTIDE SEQUENCE [LARGE SCALE GENOMIC DNA]</scope>
    <source>
        <strain evidence="9">ATCC BAA-1301 / DSM 18059 / JW/NM-WN-LF</strain>
    </source>
</reference>
<dbReference type="Pfam" id="PF13083">
    <property type="entry name" value="KH_KhpA-B"/>
    <property type="match status" value="1"/>
</dbReference>
<dbReference type="Proteomes" id="UP000001683">
    <property type="component" value="Chromosome"/>
</dbReference>
<dbReference type="HAMAP" id="MF_00867">
    <property type="entry name" value="KhpB"/>
    <property type="match status" value="1"/>
</dbReference>
<comment type="subcellular location">
    <subcellularLocation>
        <location evidence="6">Cytoplasm</location>
    </subcellularLocation>
</comment>
<dbReference type="KEGG" id="nth:Nther_2931"/>
<evidence type="ECO:0000256" key="4">
    <source>
        <dbReference type="ARBA" id="ARBA00023186"/>
    </source>
</evidence>
<keyword evidence="5 6" id="KW-0961">Cell wall biogenesis/degradation</keyword>
<evidence type="ECO:0000256" key="6">
    <source>
        <dbReference type="HAMAP-Rule" id="MF_00867"/>
    </source>
</evidence>
<dbReference type="PROSITE" id="PS51061">
    <property type="entry name" value="R3H"/>
    <property type="match status" value="1"/>
</dbReference>
<comment type="function">
    <text evidence="6">A probable RNA chaperone. Forms a complex with KhpA which binds to cellular RNA and controls its expression. Plays a role in peptidoglycan (PG) homeostasis and cell length regulation.</text>
</comment>
<dbReference type="Pfam" id="PF01424">
    <property type="entry name" value="R3H"/>
    <property type="match status" value="1"/>
</dbReference>
<proteinExistence type="inferred from homology"/>
<dbReference type="InterPro" id="IPR036867">
    <property type="entry name" value="R3H_dom_sf"/>
</dbReference>
<dbReference type="InterPro" id="IPR032782">
    <property type="entry name" value="KhpB_N"/>
</dbReference>
<dbReference type="InterPro" id="IPR015946">
    <property type="entry name" value="KH_dom-like_a/b"/>
</dbReference>
<dbReference type="Pfam" id="PF14804">
    <property type="entry name" value="Jag_N"/>
    <property type="match status" value="1"/>
</dbReference>
<feature type="region of interest" description="Jag_N domain" evidence="6">
    <location>
        <begin position="5"/>
        <end position="55"/>
    </location>
</feature>
<keyword evidence="9" id="KW-1185">Reference proteome</keyword>
<dbReference type="InterPro" id="IPR001374">
    <property type="entry name" value="R3H_dom"/>
</dbReference>
<dbReference type="CDD" id="cd02644">
    <property type="entry name" value="R3H_jag"/>
    <property type="match status" value="1"/>
</dbReference>
<dbReference type="PANTHER" id="PTHR35800:SF1">
    <property type="entry name" value="RNA-BINDING PROTEIN KHPB"/>
    <property type="match status" value="1"/>
</dbReference>
<dbReference type="Gene3D" id="3.30.30.80">
    <property type="entry name" value="probable RNA-binding protein from clostridium symbiosum atcc 14940"/>
    <property type="match status" value="1"/>
</dbReference>
<evidence type="ECO:0000256" key="1">
    <source>
        <dbReference type="ARBA" id="ARBA00022490"/>
    </source>
</evidence>
<dbReference type="GO" id="GO:0071555">
    <property type="term" value="P:cell wall organization"/>
    <property type="evidence" value="ECO:0007669"/>
    <property type="project" value="UniProtKB-KW"/>
</dbReference>
<keyword evidence="3 6" id="KW-0133">Cell shape</keyword>
<dbReference type="HOGENOM" id="CLU_042512_0_1_9"/>
<evidence type="ECO:0000256" key="2">
    <source>
        <dbReference type="ARBA" id="ARBA00022884"/>
    </source>
</evidence>
<dbReference type="Gene3D" id="3.30.300.20">
    <property type="match status" value="1"/>
</dbReference>
<dbReference type="RefSeq" id="WP_012449309.1">
    <property type="nucleotide sequence ID" value="NC_010718.1"/>
</dbReference>
<dbReference type="CDD" id="cd02414">
    <property type="entry name" value="KH-II_Jag"/>
    <property type="match status" value="1"/>
</dbReference>
<keyword evidence="2 6" id="KW-0694">RNA-binding</keyword>
<dbReference type="SMART" id="SM00393">
    <property type="entry name" value="R3H"/>
    <property type="match status" value="1"/>
</dbReference>
<keyword evidence="1 6" id="KW-0963">Cytoplasm</keyword>
<accession>B2A471</accession>
<organism evidence="8 9">
    <name type="scientific">Natranaerobius thermophilus (strain ATCC BAA-1301 / DSM 18059 / JW/NM-WN-LF)</name>
    <dbReference type="NCBI Taxonomy" id="457570"/>
    <lineage>
        <taxon>Bacteria</taxon>
        <taxon>Bacillati</taxon>
        <taxon>Bacillota</taxon>
        <taxon>Clostridia</taxon>
        <taxon>Natranaerobiales</taxon>
        <taxon>Natranaerobiaceae</taxon>
        <taxon>Natranaerobius</taxon>
    </lineage>
</organism>
<dbReference type="InterPro" id="IPR039247">
    <property type="entry name" value="KhpB"/>
</dbReference>
<sequence>MSQVEVTGKTVEEAVEKGLSELGIERNLADIEVIEEPSSGLLGFIGARPALVKVTKKFDPVELASEYLEGILDRMRIPATVELKAQANQEIHLEIKGKNLGVIIGKRGQTLDSLQFLTNLYLNQKMQGSNHYIILDAENYRDKRKKTLQKLAENLASKVKRTGKKVMLEPMNRYERKIIHTSLQDHDGITTFSEGTEPNRKVVIKLQEK</sequence>
<gene>
    <name evidence="6" type="primary">khpB</name>
    <name evidence="6" type="synonym">eloR</name>
    <name evidence="8" type="ordered locus">Nther_2931</name>
</gene>
<dbReference type="Gene3D" id="3.30.1370.50">
    <property type="entry name" value="R3H-like domain"/>
    <property type="match status" value="1"/>
</dbReference>
<dbReference type="GO" id="GO:0008360">
    <property type="term" value="P:regulation of cell shape"/>
    <property type="evidence" value="ECO:0007669"/>
    <property type="project" value="UniProtKB-KW"/>
</dbReference>
<dbReference type="InterPro" id="IPR038247">
    <property type="entry name" value="Jag_N_dom_sf"/>
</dbReference>
<dbReference type="FunCoup" id="B2A471">
    <property type="interactions" value="139"/>
</dbReference>
<evidence type="ECO:0000313" key="9">
    <source>
        <dbReference type="Proteomes" id="UP000001683"/>
    </source>
</evidence>
<dbReference type="GO" id="GO:0009252">
    <property type="term" value="P:peptidoglycan biosynthetic process"/>
    <property type="evidence" value="ECO:0007669"/>
    <property type="project" value="UniProtKB-UniRule"/>
</dbReference>
<dbReference type="SUPFAM" id="SSF82708">
    <property type="entry name" value="R3H domain"/>
    <property type="match status" value="1"/>
</dbReference>